<comment type="caution">
    <text evidence="2">The sequence shown here is derived from an EMBL/GenBank/DDBJ whole genome shotgun (WGS) entry which is preliminary data.</text>
</comment>
<protein>
    <submittedName>
        <fullName evidence="2">Uncharacterized protein</fullName>
    </submittedName>
</protein>
<reference evidence="2 3" key="1">
    <citation type="submission" date="2018-11" db="EMBL/GenBank/DDBJ databases">
        <title>Sequencing the genomes of 1000 actinobacteria strains.</title>
        <authorList>
            <person name="Klenk H.-P."/>
        </authorList>
    </citation>
    <scope>NUCLEOTIDE SEQUENCE [LARGE SCALE GENOMIC DNA]</scope>
    <source>
        <strain evidence="2 3">DSM 44781</strain>
    </source>
</reference>
<evidence type="ECO:0000313" key="2">
    <source>
        <dbReference type="EMBL" id="RPE27832.1"/>
    </source>
</evidence>
<feature type="region of interest" description="Disordered" evidence="1">
    <location>
        <begin position="1"/>
        <end position="68"/>
    </location>
</feature>
<organism evidence="2 3">
    <name type="scientific">Kitasatospora cineracea</name>
    <dbReference type="NCBI Taxonomy" id="88074"/>
    <lineage>
        <taxon>Bacteria</taxon>
        <taxon>Bacillati</taxon>
        <taxon>Actinomycetota</taxon>
        <taxon>Actinomycetes</taxon>
        <taxon>Kitasatosporales</taxon>
        <taxon>Streptomycetaceae</taxon>
        <taxon>Kitasatospora</taxon>
    </lineage>
</organism>
<proteinExistence type="predicted"/>
<dbReference type="EMBL" id="RKQG01000003">
    <property type="protein sequence ID" value="RPE27832.1"/>
    <property type="molecule type" value="Genomic_DNA"/>
</dbReference>
<sequence>MRGAGMRGTRTVNVGTGSGPDADAQAAAARRVRFGALPERPAPADLVGERPVPPPHRTAPADDPDSRAARFSCLAADLGL</sequence>
<accession>A0A3N4R3S5</accession>
<keyword evidence="3" id="KW-1185">Reference proteome</keyword>
<evidence type="ECO:0000313" key="3">
    <source>
        <dbReference type="Proteomes" id="UP000266906"/>
    </source>
</evidence>
<gene>
    <name evidence="2" type="ORF">EDD38_7122</name>
</gene>
<name>A0A3N4R3S5_9ACTN</name>
<evidence type="ECO:0000256" key="1">
    <source>
        <dbReference type="SAM" id="MobiDB-lite"/>
    </source>
</evidence>
<dbReference type="AlphaFoldDB" id="A0A3N4R3S5"/>
<dbReference type="Proteomes" id="UP000266906">
    <property type="component" value="Unassembled WGS sequence"/>
</dbReference>